<dbReference type="PANTHER" id="PTHR44591">
    <property type="entry name" value="STRESS RESPONSE REGULATOR PROTEIN 1"/>
    <property type="match status" value="1"/>
</dbReference>
<keyword evidence="2" id="KW-0902">Two-component regulatory system</keyword>
<keyword evidence="7" id="KW-1185">Reference proteome</keyword>
<dbReference type="InterPro" id="IPR001789">
    <property type="entry name" value="Sig_transdc_resp-reg_receiver"/>
</dbReference>
<name>A0A4Q7YZ93_9BACT</name>
<feature type="domain" description="Response regulatory" evidence="5">
    <location>
        <begin position="67"/>
        <end position="180"/>
    </location>
</feature>
<gene>
    <name evidence="6" type="ORF">BDD14_4124</name>
</gene>
<reference evidence="6 7" key="1">
    <citation type="submission" date="2019-02" db="EMBL/GenBank/DDBJ databases">
        <title>Genomic Encyclopedia of Archaeal and Bacterial Type Strains, Phase II (KMG-II): from individual species to whole genera.</title>
        <authorList>
            <person name="Goeker M."/>
        </authorList>
    </citation>
    <scope>NUCLEOTIDE SEQUENCE [LARGE SCALE GENOMIC DNA]</scope>
    <source>
        <strain evidence="6 7">DSM 18101</strain>
    </source>
</reference>
<dbReference type="AlphaFoldDB" id="A0A4Q7YZ93"/>
<dbReference type="Pfam" id="PF00072">
    <property type="entry name" value="Response_reg"/>
    <property type="match status" value="1"/>
</dbReference>
<organism evidence="6 7">
    <name type="scientific">Edaphobacter modestus</name>
    <dbReference type="NCBI Taxonomy" id="388466"/>
    <lineage>
        <taxon>Bacteria</taxon>
        <taxon>Pseudomonadati</taxon>
        <taxon>Acidobacteriota</taxon>
        <taxon>Terriglobia</taxon>
        <taxon>Terriglobales</taxon>
        <taxon>Acidobacteriaceae</taxon>
        <taxon>Edaphobacter</taxon>
    </lineage>
</organism>
<evidence type="ECO:0000256" key="2">
    <source>
        <dbReference type="ARBA" id="ARBA00023012"/>
    </source>
</evidence>
<dbReference type="Gene3D" id="3.40.50.2300">
    <property type="match status" value="1"/>
</dbReference>
<dbReference type="PROSITE" id="PS50110">
    <property type="entry name" value="RESPONSE_REGULATORY"/>
    <property type="match status" value="1"/>
</dbReference>
<accession>A0A4Q7YZ93</accession>
<proteinExistence type="predicted"/>
<dbReference type="InterPro" id="IPR050595">
    <property type="entry name" value="Bact_response_regulator"/>
</dbReference>
<evidence type="ECO:0000313" key="7">
    <source>
        <dbReference type="Proteomes" id="UP000292958"/>
    </source>
</evidence>
<feature type="modified residue" description="4-aspartylphosphate" evidence="3">
    <location>
        <position position="119"/>
    </location>
</feature>
<evidence type="ECO:0000313" key="6">
    <source>
        <dbReference type="EMBL" id="RZU42533.1"/>
    </source>
</evidence>
<dbReference type="CDD" id="cd00156">
    <property type="entry name" value="REC"/>
    <property type="match status" value="1"/>
</dbReference>
<dbReference type="PANTHER" id="PTHR44591:SF14">
    <property type="entry name" value="PROTEIN PILG"/>
    <property type="match status" value="1"/>
</dbReference>
<dbReference type="SUPFAM" id="SSF52172">
    <property type="entry name" value="CheY-like"/>
    <property type="match status" value="1"/>
</dbReference>
<evidence type="ECO:0000259" key="5">
    <source>
        <dbReference type="PROSITE" id="PS50110"/>
    </source>
</evidence>
<keyword evidence="1 3" id="KW-0597">Phosphoprotein</keyword>
<protein>
    <submittedName>
        <fullName evidence="6">CheY-like chemotaxis protein</fullName>
    </submittedName>
</protein>
<feature type="compositionally biased region" description="Basic and acidic residues" evidence="4">
    <location>
        <begin position="23"/>
        <end position="33"/>
    </location>
</feature>
<dbReference type="EMBL" id="SHKW01000001">
    <property type="protein sequence ID" value="RZU42533.1"/>
    <property type="molecule type" value="Genomic_DNA"/>
</dbReference>
<dbReference type="Proteomes" id="UP000292958">
    <property type="component" value="Unassembled WGS sequence"/>
</dbReference>
<sequence length="204" mass="22483">MPLLSAPLRSGQPVTRPNRPGRTRGERPNHPGERTQTSRSARLAHPPERHYGCPPEEVRLTLRPKKTILCVDDNEQTLSVRTFLLETRGYRVIPALSPQHALEVVEQSIPGSLDLLLSDLNMPQMDGNELVRRAKQLQPALPAMIVSGTTGSSDRACCADVFLPKGASSPAEMIERIRILVARKRGPKRSHITPRVAFDPAIAS</sequence>
<dbReference type="GO" id="GO:0000160">
    <property type="term" value="P:phosphorelay signal transduction system"/>
    <property type="evidence" value="ECO:0007669"/>
    <property type="project" value="UniProtKB-KW"/>
</dbReference>
<evidence type="ECO:0000256" key="1">
    <source>
        <dbReference type="ARBA" id="ARBA00022553"/>
    </source>
</evidence>
<evidence type="ECO:0000256" key="4">
    <source>
        <dbReference type="SAM" id="MobiDB-lite"/>
    </source>
</evidence>
<feature type="region of interest" description="Disordered" evidence="4">
    <location>
        <begin position="1"/>
        <end position="53"/>
    </location>
</feature>
<evidence type="ECO:0000256" key="3">
    <source>
        <dbReference type="PROSITE-ProRule" id="PRU00169"/>
    </source>
</evidence>
<dbReference type="SMART" id="SM00448">
    <property type="entry name" value="REC"/>
    <property type="match status" value="1"/>
</dbReference>
<comment type="caution">
    <text evidence="6">The sequence shown here is derived from an EMBL/GenBank/DDBJ whole genome shotgun (WGS) entry which is preliminary data.</text>
</comment>
<dbReference type="InterPro" id="IPR011006">
    <property type="entry name" value="CheY-like_superfamily"/>
</dbReference>